<dbReference type="GO" id="GO:0016407">
    <property type="term" value="F:acetyltransferase activity"/>
    <property type="evidence" value="ECO:0007669"/>
    <property type="project" value="TreeGrafter"/>
</dbReference>
<evidence type="ECO:0000256" key="3">
    <source>
        <dbReference type="ARBA" id="ARBA00023315"/>
    </source>
</evidence>
<evidence type="ECO:0000256" key="1">
    <source>
        <dbReference type="ARBA" id="ARBA00001938"/>
    </source>
</evidence>
<dbReference type="InterPro" id="IPR050743">
    <property type="entry name" value="2-oxoacid_DH_E2_comp"/>
</dbReference>
<accession>A0A382EKR3</accession>
<keyword evidence="3" id="KW-0012">Acyltransferase</keyword>
<name>A0A382EKR3_9ZZZZ</name>
<gene>
    <name evidence="5" type="ORF">METZ01_LOCUS204230</name>
</gene>
<organism evidence="5">
    <name type="scientific">marine metagenome</name>
    <dbReference type="NCBI Taxonomy" id="408172"/>
    <lineage>
        <taxon>unclassified sequences</taxon>
        <taxon>metagenomes</taxon>
        <taxon>ecological metagenomes</taxon>
    </lineage>
</organism>
<evidence type="ECO:0000259" key="4">
    <source>
        <dbReference type="Pfam" id="PF00198"/>
    </source>
</evidence>
<dbReference type="InterPro" id="IPR001078">
    <property type="entry name" value="2-oxoacid_DH_actylTfrase"/>
</dbReference>
<dbReference type="EMBL" id="UINC01045072">
    <property type="protein sequence ID" value="SVB51376.1"/>
    <property type="molecule type" value="Genomic_DNA"/>
</dbReference>
<dbReference type="Gene3D" id="3.30.559.10">
    <property type="entry name" value="Chloramphenicol acetyltransferase-like domain"/>
    <property type="match status" value="1"/>
</dbReference>
<comment type="cofactor">
    <cofactor evidence="1">
        <name>(R)-lipoate</name>
        <dbReference type="ChEBI" id="CHEBI:83088"/>
    </cofactor>
</comment>
<evidence type="ECO:0000256" key="2">
    <source>
        <dbReference type="ARBA" id="ARBA00022679"/>
    </source>
</evidence>
<feature type="domain" description="2-oxoacid dehydrogenase acyltransferase catalytic" evidence="4">
    <location>
        <begin position="16"/>
        <end position="242"/>
    </location>
</feature>
<reference evidence="5" key="1">
    <citation type="submission" date="2018-05" db="EMBL/GenBank/DDBJ databases">
        <authorList>
            <person name="Lanie J.A."/>
            <person name="Ng W.-L."/>
            <person name="Kazmierczak K.M."/>
            <person name="Andrzejewski T.M."/>
            <person name="Davidsen T.M."/>
            <person name="Wayne K.J."/>
            <person name="Tettelin H."/>
            <person name="Glass J.I."/>
            <person name="Rusch D."/>
            <person name="Podicherti R."/>
            <person name="Tsui H.-C.T."/>
            <person name="Winkler M.E."/>
        </authorList>
    </citation>
    <scope>NUCLEOTIDE SEQUENCE</scope>
</reference>
<sequence>ATGAGPVAAVVDGPQAGDRIPVRGMRKTIASRMHHSLMESAQLSMDMEVLMDDAVKVRTSLVEEWSADGVRPSYTDLVIKAVARALSKQPLMNSRFAGDEIILLKEINVGMAVALPEGLVVPVIRNVDQLSVKELAIESSRLAAAARDGSLGLDDYAGGTFTVTALGMYGVDSFTPIINEPQSGILGINRIYDGIEWDDDKPVKTQKMNLSLTWDHRTLDGAPAAEFLSEVRDLLAAPWRLLV</sequence>
<dbReference type="Pfam" id="PF00198">
    <property type="entry name" value="2-oxoacid_dh"/>
    <property type="match status" value="1"/>
</dbReference>
<dbReference type="InterPro" id="IPR023213">
    <property type="entry name" value="CAT-like_dom_sf"/>
</dbReference>
<dbReference type="GO" id="GO:0031405">
    <property type="term" value="F:lipoic acid binding"/>
    <property type="evidence" value="ECO:0007669"/>
    <property type="project" value="TreeGrafter"/>
</dbReference>
<dbReference type="SUPFAM" id="SSF52777">
    <property type="entry name" value="CoA-dependent acyltransferases"/>
    <property type="match status" value="1"/>
</dbReference>
<proteinExistence type="predicted"/>
<dbReference type="AlphaFoldDB" id="A0A382EKR3"/>
<evidence type="ECO:0000313" key="5">
    <source>
        <dbReference type="EMBL" id="SVB51376.1"/>
    </source>
</evidence>
<dbReference type="PANTHER" id="PTHR43178">
    <property type="entry name" value="DIHYDROLIPOAMIDE ACETYLTRANSFERASE COMPONENT OF PYRUVATE DEHYDROGENASE COMPLEX"/>
    <property type="match status" value="1"/>
</dbReference>
<dbReference type="PANTHER" id="PTHR43178:SF5">
    <property type="entry name" value="LIPOAMIDE ACYLTRANSFERASE COMPONENT OF BRANCHED-CHAIN ALPHA-KETO ACID DEHYDROGENASE COMPLEX, MITOCHONDRIAL"/>
    <property type="match status" value="1"/>
</dbReference>
<protein>
    <recommendedName>
        <fullName evidence="4">2-oxoacid dehydrogenase acyltransferase catalytic domain-containing protein</fullName>
    </recommendedName>
</protein>
<dbReference type="GO" id="GO:0005739">
    <property type="term" value="C:mitochondrion"/>
    <property type="evidence" value="ECO:0007669"/>
    <property type="project" value="TreeGrafter"/>
</dbReference>
<keyword evidence="2" id="KW-0808">Transferase</keyword>
<feature type="non-terminal residue" evidence="5">
    <location>
        <position position="1"/>
    </location>
</feature>